<dbReference type="eggNOG" id="COG4771">
    <property type="taxonomic scope" value="Bacteria"/>
</dbReference>
<evidence type="ECO:0000259" key="15">
    <source>
        <dbReference type="Pfam" id="PF07715"/>
    </source>
</evidence>
<organism evidence="16 17">
    <name type="scientific">Microbulbifer agarilyticus</name>
    <dbReference type="NCBI Taxonomy" id="260552"/>
    <lineage>
        <taxon>Bacteria</taxon>
        <taxon>Pseudomonadati</taxon>
        <taxon>Pseudomonadota</taxon>
        <taxon>Gammaproteobacteria</taxon>
        <taxon>Cellvibrionales</taxon>
        <taxon>Microbulbiferaceae</taxon>
        <taxon>Microbulbifer</taxon>
    </lineage>
</organism>
<keyword evidence="9 11" id="KW-0472">Membrane</keyword>
<evidence type="ECO:0000256" key="9">
    <source>
        <dbReference type="ARBA" id="ARBA00023136"/>
    </source>
</evidence>
<dbReference type="GO" id="GO:0006826">
    <property type="term" value="P:iron ion transport"/>
    <property type="evidence" value="ECO:0007669"/>
    <property type="project" value="UniProtKB-KW"/>
</dbReference>
<dbReference type="EMBL" id="CP019650">
    <property type="protein sequence ID" value="AQQ66515.1"/>
    <property type="molecule type" value="Genomic_DNA"/>
</dbReference>
<dbReference type="OrthoDB" id="127311at2"/>
<dbReference type="Gene3D" id="2.40.170.20">
    <property type="entry name" value="TonB-dependent receptor, beta-barrel domain"/>
    <property type="match status" value="1"/>
</dbReference>
<evidence type="ECO:0000259" key="14">
    <source>
        <dbReference type="Pfam" id="PF00593"/>
    </source>
</evidence>
<dbReference type="PANTHER" id="PTHR32552:SF81">
    <property type="entry name" value="TONB-DEPENDENT OUTER MEMBRANE RECEPTOR"/>
    <property type="match status" value="1"/>
</dbReference>
<keyword evidence="6" id="KW-0408">Iron</keyword>
<evidence type="ECO:0000256" key="13">
    <source>
        <dbReference type="SAM" id="SignalP"/>
    </source>
</evidence>
<keyword evidence="2 11" id="KW-0813">Transport</keyword>
<keyword evidence="7" id="KW-0406">Ion transport</keyword>
<dbReference type="PROSITE" id="PS52016">
    <property type="entry name" value="TONB_DEPENDENT_REC_3"/>
    <property type="match status" value="1"/>
</dbReference>
<evidence type="ECO:0000256" key="2">
    <source>
        <dbReference type="ARBA" id="ARBA00022448"/>
    </source>
</evidence>
<dbReference type="InterPro" id="IPR039426">
    <property type="entry name" value="TonB-dep_rcpt-like"/>
</dbReference>
<evidence type="ECO:0000256" key="10">
    <source>
        <dbReference type="ARBA" id="ARBA00023237"/>
    </source>
</evidence>
<keyword evidence="4" id="KW-0410">Iron transport</keyword>
<keyword evidence="8 12" id="KW-0798">TonB box</keyword>
<keyword evidence="13" id="KW-0732">Signal</keyword>
<feature type="signal peptide" evidence="13">
    <location>
        <begin position="1"/>
        <end position="28"/>
    </location>
</feature>
<comment type="subcellular location">
    <subcellularLocation>
        <location evidence="1 11">Cell outer membrane</location>
        <topology evidence="1 11">Multi-pass membrane protein</topology>
    </subcellularLocation>
</comment>
<feature type="chain" id="PRO_5012071847" evidence="13">
    <location>
        <begin position="29"/>
        <end position="816"/>
    </location>
</feature>
<accession>A0A1Q2M1D1</accession>
<dbReference type="SUPFAM" id="SSF56935">
    <property type="entry name" value="Porins"/>
    <property type="match status" value="1"/>
</dbReference>
<dbReference type="KEGG" id="maga:Mag101_01775"/>
<evidence type="ECO:0000256" key="3">
    <source>
        <dbReference type="ARBA" id="ARBA00022452"/>
    </source>
</evidence>
<reference evidence="16" key="1">
    <citation type="submission" date="2017-02" db="EMBL/GenBank/DDBJ databases">
        <title>Genome of Microbulbifer agarilyticus GP101.</title>
        <authorList>
            <person name="Jung J."/>
            <person name="Bae S.S."/>
            <person name="Baek K."/>
        </authorList>
    </citation>
    <scope>NUCLEOTIDE SEQUENCE [LARGE SCALE GENOMIC DNA]</scope>
    <source>
        <strain evidence="16">GP101</strain>
    </source>
</reference>
<protein>
    <submittedName>
        <fullName evidence="16">TonB-dependent receptor</fullName>
    </submittedName>
</protein>
<dbReference type="Pfam" id="PF07715">
    <property type="entry name" value="Plug"/>
    <property type="match status" value="1"/>
</dbReference>
<dbReference type="PANTHER" id="PTHR32552">
    <property type="entry name" value="FERRICHROME IRON RECEPTOR-RELATED"/>
    <property type="match status" value="1"/>
</dbReference>
<keyword evidence="5 11" id="KW-0812">Transmembrane</keyword>
<dbReference type="GO" id="GO:0009279">
    <property type="term" value="C:cell outer membrane"/>
    <property type="evidence" value="ECO:0007669"/>
    <property type="project" value="UniProtKB-SubCell"/>
</dbReference>
<feature type="domain" description="TonB-dependent receptor-like beta-barrel" evidence="14">
    <location>
        <begin position="325"/>
        <end position="770"/>
    </location>
</feature>
<evidence type="ECO:0000256" key="6">
    <source>
        <dbReference type="ARBA" id="ARBA00023004"/>
    </source>
</evidence>
<dbReference type="STRING" id="260552.Mag101_01775"/>
<dbReference type="InterPro" id="IPR036942">
    <property type="entry name" value="Beta-barrel_TonB_sf"/>
</dbReference>
<dbReference type="Proteomes" id="UP000188219">
    <property type="component" value="Chromosome"/>
</dbReference>
<dbReference type="RefSeq" id="WP_077399941.1">
    <property type="nucleotide sequence ID" value="NZ_CP019650.1"/>
</dbReference>
<evidence type="ECO:0000256" key="12">
    <source>
        <dbReference type="RuleBase" id="RU003357"/>
    </source>
</evidence>
<dbReference type="AlphaFoldDB" id="A0A1Q2M1D1"/>
<evidence type="ECO:0000313" key="17">
    <source>
        <dbReference type="Proteomes" id="UP000188219"/>
    </source>
</evidence>
<dbReference type="Pfam" id="PF00593">
    <property type="entry name" value="TonB_dep_Rec_b-barrel"/>
    <property type="match status" value="1"/>
</dbReference>
<evidence type="ECO:0000256" key="7">
    <source>
        <dbReference type="ARBA" id="ARBA00023065"/>
    </source>
</evidence>
<evidence type="ECO:0000256" key="4">
    <source>
        <dbReference type="ARBA" id="ARBA00022496"/>
    </source>
</evidence>
<sequence>MKQVNKQRFTKSTLASAVAAVSAGTLFAVPQISAAQGADAVEEIIVTATRRAQSVQDIPYNISAVSGDELEASQITDAAEMMRSVPGLTVVDRGYRNSGTVNGVMIRGVNVDSGSNGDVPLSAVPTVATYVDDTPLYANFVLKDIERVEVLRGPQGTLYGSGSLAGTVRYIMNKPKLGEYEATVGSSFSQTEGSDGFNMNSDVLVNVPLGDMVALRANVGMIDNDGIVDYTNVYELDAQGAPVAAGGDIANGAPVFRSVEDADTVEISYARAALLIEPNDQLSAQLSHQMQSDEIGGRRQVTRGTNWVSGEEEFYDDYENGAVTLEPSERDVSLTSLEISLDMGFATFTSSTSSYSHDGIAISDNSGFYAQNGWFANYYGGSPRPLAQAERFYDDSALVQEIRLVSNGDNAVDWVAGFFYMDQESKAGQNSYMPGWAEWAAAAPAVWTPGISFAEEFTGWGANVQDQDFYFRRNQKFTDVAVFGETTFNFSDTLRMTLGLRHFDNKLTNDSVLQLPIWPEPEADTRASFTTEDDDTLLKANVSWDMSESTMLYATISEGYRRGGANAVPLMGGFAESPEYLQYGADQVLNYELGVKGTTDAMRYTVSLFRMDWTDPQLNTATTNWGFFAAVNGDEARTQGLEVELNGDLSENISYNFGYAFVDAELTKDFYQPSGNWQGSGVLGEFMVAESGTTLPGTAEHTMSLSLDHTTTVATDLTLVSRLSGYYQSETTNAIGSGRTFTEFDGFQLWNASSTLVAEDWDVTLFAKNLFNEDGVTGALTEAHMGTDPAENFYGNASKDYISLPRTLGVSGRYHF</sequence>
<keyword evidence="16" id="KW-0675">Receptor</keyword>
<evidence type="ECO:0000256" key="1">
    <source>
        <dbReference type="ARBA" id="ARBA00004571"/>
    </source>
</evidence>
<keyword evidence="10 11" id="KW-0998">Cell outer membrane</keyword>
<feature type="domain" description="TonB-dependent receptor plug" evidence="15">
    <location>
        <begin position="55"/>
        <end position="167"/>
    </location>
</feature>
<comment type="similarity">
    <text evidence="11 12">Belongs to the TonB-dependent receptor family.</text>
</comment>
<keyword evidence="17" id="KW-1185">Reference proteome</keyword>
<name>A0A1Q2M1D1_9GAMM</name>
<evidence type="ECO:0000256" key="11">
    <source>
        <dbReference type="PROSITE-ProRule" id="PRU01360"/>
    </source>
</evidence>
<dbReference type="InterPro" id="IPR012910">
    <property type="entry name" value="Plug_dom"/>
</dbReference>
<evidence type="ECO:0000313" key="16">
    <source>
        <dbReference type="EMBL" id="AQQ66515.1"/>
    </source>
</evidence>
<proteinExistence type="inferred from homology"/>
<gene>
    <name evidence="16" type="ORF">Mag101_01775</name>
</gene>
<evidence type="ECO:0000256" key="8">
    <source>
        <dbReference type="ARBA" id="ARBA00023077"/>
    </source>
</evidence>
<evidence type="ECO:0000256" key="5">
    <source>
        <dbReference type="ARBA" id="ARBA00022692"/>
    </source>
</evidence>
<dbReference type="InterPro" id="IPR000531">
    <property type="entry name" value="Beta-barrel_TonB"/>
</dbReference>
<keyword evidence="3 11" id="KW-1134">Transmembrane beta strand</keyword>